<reference evidence="3" key="1">
    <citation type="journal article" date="2015" name="Genome Announc.">
        <title>Draft genome sequence of Talaromyces cellulolyticus strain Y-94, a source of lignocellulosic biomass-degrading enzymes.</title>
        <authorList>
            <person name="Fujii T."/>
            <person name="Koike H."/>
            <person name="Sawayama S."/>
            <person name="Yano S."/>
            <person name="Inoue H."/>
        </authorList>
    </citation>
    <scope>NUCLEOTIDE SEQUENCE [LARGE SCALE GENOMIC DNA]</scope>
    <source>
        <strain evidence="3">Y-94</strain>
    </source>
</reference>
<dbReference type="GO" id="GO:0003700">
    <property type="term" value="F:DNA-binding transcription factor activity"/>
    <property type="evidence" value="ECO:0007669"/>
    <property type="project" value="InterPro"/>
</dbReference>
<dbReference type="InterPro" id="IPR046347">
    <property type="entry name" value="bZIP_sf"/>
</dbReference>
<name>A0A698XKH5_TALPI</name>
<accession>A0A698XKH5</accession>
<evidence type="ECO:0000313" key="2">
    <source>
        <dbReference type="EMBL" id="GAM33731.1"/>
    </source>
</evidence>
<keyword evidence="3" id="KW-1185">Reference proteome</keyword>
<organism evidence="2 3">
    <name type="scientific">Talaromyces pinophilus</name>
    <name type="common">Penicillium pinophilum</name>
    <dbReference type="NCBI Taxonomy" id="128442"/>
    <lineage>
        <taxon>Eukaryota</taxon>
        <taxon>Fungi</taxon>
        <taxon>Dikarya</taxon>
        <taxon>Ascomycota</taxon>
        <taxon>Pezizomycotina</taxon>
        <taxon>Eurotiomycetes</taxon>
        <taxon>Eurotiomycetidae</taxon>
        <taxon>Eurotiales</taxon>
        <taxon>Trichocomaceae</taxon>
        <taxon>Talaromyces</taxon>
        <taxon>Talaromyces sect. Talaromyces</taxon>
    </lineage>
</organism>
<dbReference type="Gene3D" id="1.20.5.170">
    <property type="match status" value="1"/>
</dbReference>
<dbReference type="PANTHER" id="PTHR40618:SF1">
    <property type="entry name" value="B-ZIP TRANSCRIPTION FACTOR (EUROFUNG)"/>
    <property type="match status" value="1"/>
</dbReference>
<dbReference type="AlphaFoldDB" id="A0A698XKH5"/>
<dbReference type="SUPFAM" id="SSF57959">
    <property type="entry name" value="Leucine zipper domain"/>
    <property type="match status" value="1"/>
</dbReference>
<feature type="compositionally biased region" description="Low complexity" evidence="1">
    <location>
        <begin position="414"/>
        <end position="425"/>
    </location>
</feature>
<feature type="region of interest" description="Disordered" evidence="1">
    <location>
        <begin position="408"/>
        <end position="434"/>
    </location>
</feature>
<sequence length="566" mass="62472">MNYQNVNQHQQHQQGIIEPYTAYQNYQQLPDYGGNAAAQQQQHHHDAQGSLVLAVSGAGEDPAQMIHRPVYTQQQQQPLPLPKAMEPRPAVPQQKPQKNRSRNNPKPGPTAPETETDKLTAPMVDRVPSGKERRRTQMRIAQRAYRQRKQNELSSRTKQLSERDDVIARMKTAFDALQARLVEADVLGVCPGLEGPMGEMERSFEALGQMATDSGLGAEAASVPTVGGGQVDVPVIEAGVVDSNQQRQWTSPDFGSDSSDPFDPLNQSSYPVYGTSVPTQTFGIHQYPNTYQQYTGRTIPITTMNEISLPAPAYISPPTSYSFQETTFARRLMRVCVERAHKVLISGGLPTLSPKEARVFKLAYRIWSRDYLIQKFQMALTGASDLYDPSVPFLPLGGAGTHYVHLRESPPPVSQSMSSSSSSSYTHHHHQPHLPTEQIVTSGPLTTHTAHIRHDGPDTSLAGIVSSLGLLDDGSEWFDVQDIDGYLQDMGIRLKPHSTTYRFSVPANPAIASRRTVMNQSLLAGVVNQSASGNVMGQEYVPAYVDVERFINCLSSLPTFKVLYVN</sequence>
<proteinExistence type="predicted"/>
<evidence type="ECO:0008006" key="4">
    <source>
        <dbReference type="Google" id="ProtNLM"/>
    </source>
</evidence>
<feature type="region of interest" description="Disordered" evidence="1">
    <location>
        <begin position="71"/>
        <end position="137"/>
    </location>
</feature>
<dbReference type="CDD" id="cd14688">
    <property type="entry name" value="bZIP_YAP"/>
    <property type="match status" value="1"/>
</dbReference>
<dbReference type="PANTHER" id="PTHR40618">
    <property type="entry name" value="B-ZIP TRANSCRIPTION FACTOR (EUROFUNG)-RELATED"/>
    <property type="match status" value="1"/>
</dbReference>
<protein>
    <recommendedName>
        <fullName evidence="4">BZIP domain-containing protein</fullName>
    </recommendedName>
</protein>
<dbReference type="Proteomes" id="UP000053095">
    <property type="component" value="Unassembled WGS sequence"/>
</dbReference>
<dbReference type="EMBL" id="DF933809">
    <property type="protein sequence ID" value="GAM33731.1"/>
    <property type="molecule type" value="Genomic_DNA"/>
</dbReference>
<evidence type="ECO:0000313" key="3">
    <source>
        <dbReference type="Proteomes" id="UP000053095"/>
    </source>
</evidence>
<gene>
    <name evidence="2" type="ORF">TCE0_013f00850</name>
</gene>
<evidence type="ECO:0000256" key="1">
    <source>
        <dbReference type="SAM" id="MobiDB-lite"/>
    </source>
</evidence>